<sequence>MVSEDNDSMVDLFGGRREKARLAAQRFSSTRNKRMRITQDHNFVKNDSQEKQQVQFPLFQGVQPVIPTLIQPQSLVQLWNMSTSQSLVSPSLSEQQVSQGIFTCNSVNSLQLQQFNERFRLSSGNVGVNSKAIKYYLDFSSTNVSYKYWIRNLALVVLELEL</sequence>
<dbReference type="Proteomes" id="UP000789759">
    <property type="component" value="Unassembled WGS sequence"/>
</dbReference>
<keyword evidence="2" id="KW-1185">Reference proteome</keyword>
<organism evidence="1 2">
    <name type="scientific">Cetraspora pellucida</name>
    <dbReference type="NCBI Taxonomy" id="1433469"/>
    <lineage>
        <taxon>Eukaryota</taxon>
        <taxon>Fungi</taxon>
        <taxon>Fungi incertae sedis</taxon>
        <taxon>Mucoromycota</taxon>
        <taxon>Glomeromycotina</taxon>
        <taxon>Glomeromycetes</taxon>
        <taxon>Diversisporales</taxon>
        <taxon>Gigasporaceae</taxon>
        <taxon>Cetraspora</taxon>
    </lineage>
</organism>
<evidence type="ECO:0000313" key="2">
    <source>
        <dbReference type="Proteomes" id="UP000789759"/>
    </source>
</evidence>
<protein>
    <submittedName>
        <fullName evidence="1">15619_t:CDS:1</fullName>
    </submittedName>
</protein>
<proteinExistence type="predicted"/>
<accession>A0A9N9IWV3</accession>
<name>A0A9N9IWV3_9GLOM</name>
<reference evidence="1" key="1">
    <citation type="submission" date="2021-06" db="EMBL/GenBank/DDBJ databases">
        <authorList>
            <person name="Kallberg Y."/>
            <person name="Tangrot J."/>
            <person name="Rosling A."/>
        </authorList>
    </citation>
    <scope>NUCLEOTIDE SEQUENCE</scope>
    <source>
        <strain evidence="1">FL966</strain>
    </source>
</reference>
<dbReference type="AlphaFoldDB" id="A0A9N9IWV3"/>
<gene>
    <name evidence="1" type="ORF">CPELLU_LOCUS14861</name>
</gene>
<dbReference type="EMBL" id="CAJVQA010018330">
    <property type="protein sequence ID" value="CAG8753435.1"/>
    <property type="molecule type" value="Genomic_DNA"/>
</dbReference>
<comment type="caution">
    <text evidence="1">The sequence shown here is derived from an EMBL/GenBank/DDBJ whole genome shotgun (WGS) entry which is preliminary data.</text>
</comment>
<evidence type="ECO:0000313" key="1">
    <source>
        <dbReference type="EMBL" id="CAG8753435.1"/>
    </source>
</evidence>